<proteinExistence type="predicted"/>
<name>A0ACC1S7V1_9APHY</name>
<evidence type="ECO:0000313" key="2">
    <source>
        <dbReference type="Proteomes" id="UP001148662"/>
    </source>
</evidence>
<sequence length="328" mass="35931">MNRTRTDSTSSNQTPFEWLPEYDGLLEQIASTDIVDAEWTRLREIIKHKLDKNISLYLIQSNEGLTPAPSPFSPHPIPAGGLKLPPFGPRPPRADGKKFPDPPKAILTSDEAKEFKESIYAQLNEFDGAPFTIQRVCELCLHPKKHYKYLGKYLRAVEKSLLVTSTWDSFPLPIEGETHHNGTVPAPEPIANTPLSSAPSTPMFSPIPFLHDDARRSQSRSPPPSPLMLAAIEAPGLVDELDDPSPGHLSDHPHPISSTTTVDSKPSKPFLGSLGERFTKPKEEEEHPPSGSGGEEGAGEPTAEAAAKEESKEDEMMVDDPEKENKAG</sequence>
<gene>
    <name evidence="1" type="ORF">NM688_g7222</name>
</gene>
<reference evidence="1" key="1">
    <citation type="submission" date="2022-07" db="EMBL/GenBank/DDBJ databases">
        <title>Genome Sequence of Phlebia brevispora.</title>
        <authorList>
            <person name="Buettner E."/>
        </authorList>
    </citation>
    <scope>NUCLEOTIDE SEQUENCE</scope>
    <source>
        <strain evidence="1">MPL23</strain>
    </source>
</reference>
<dbReference type="Proteomes" id="UP001148662">
    <property type="component" value="Unassembled WGS sequence"/>
</dbReference>
<comment type="caution">
    <text evidence="1">The sequence shown here is derived from an EMBL/GenBank/DDBJ whole genome shotgun (WGS) entry which is preliminary data.</text>
</comment>
<evidence type="ECO:0000313" key="1">
    <source>
        <dbReference type="EMBL" id="KAJ3533862.1"/>
    </source>
</evidence>
<organism evidence="1 2">
    <name type="scientific">Phlebia brevispora</name>
    <dbReference type="NCBI Taxonomy" id="194682"/>
    <lineage>
        <taxon>Eukaryota</taxon>
        <taxon>Fungi</taxon>
        <taxon>Dikarya</taxon>
        <taxon>Basidiomycota</taxon>
        <taxon>Agaricomycotina</taxon>
        <taxon>Agaricomycetes</taxon>
        <taxon>Polyporales</taxon>
        <taxon>Meruliaceae</taxon>
        <taxon>Phlebia</taxon>
    </lineage>
</organism>
<dbReference type="EMBL" id="JANHOG010001642">
    <property type="protein sequence ID" value="KAJ3533862.1"/>
    <property type="molecule type" value="Genomic_DNA"/>
</dbReference>
<accession>A0ACC1S7V1</accession>
<protein>
    <submittedName>
        <fullName evidence="1">Uncharacterized protein</fullName>
    </submittedName>
</protein>
<keyword evidence="2" id="KW-1185">Reference proteome</keyword>